<feature type="domain" description="ISXO2-like transposase" evidence="2">
    <location>
        <begin position="62"/>
        <end position="210"/>
    </location>
</feature>
<organism evidence="3 4">
    <name type="scientific">Acropora cervicornis</name>
    <name type="common">Staghorn coral</name>
    <dbReference type="NCBI Taxonomy" id="6130"/>
    <lineage>
        <taxon>Eukaryota</taxon>
        <taxon>Metazoa</taxon>
        <taxon>Cnidaria</taxon>
        <taxon>Anthozoa</taxon>
        <taxon>Hexacorallia</taxon>
        <taxon>Scleractinia</taxon>
        <taxon>Astrocoeniina</taxon>
        <taxon>Acroporidae</taxon>
        <taxon>Acropora</taxon>
    </lineage>
</organism>
<feature type="region of interest" description="Disordered" evidence="1">
    <location>
        <begin position="831"/>
        <end position="850"/>
    </location>
</feature>
<dbReference type="InterPro" id="IPR012337">
    <property type="entry name" value="RNaseH-like_sf"/>
</dbReference>
<sequence length="1019" mass="117866">MDEEVIASRRACPICGENMGLVECTDRSDSYKWECRKQVNNKHHIGTVKIRKGSWFEQSNLTLEEIIKFTYWWSEGLTQEQVKKQLHIIPNTSMDWDMFCRETCEVTIQKNTEKLGVEDRSEATLLPIIQDWIEPGTLIVSDCWKSYHNLDKYGYSHQTVNRSKESVNEDGYNMNKMEGHWKHVKASLPVFGTRKDKYSSCLAEFIWRHVNKDKDLFATFLNGTYYRNLDLPLDEQQALDNHTGERKVRGVETTLSLTTIERENSTKASSLVQLEVSDLDENNFIELPLVFSIPVLPISSESVPRQEDVDRRRLAKDPDLFQKYSSFIDNLLDKDYARKVPDHQVNESGKATWFLTHHPLFHPKKPEKVRVVFDCAAEYRGISLNNVRLLCPDMTNSLVGVLTRFRQERVTVMADIECMYYQWWPGNDLDRQPEEYQMGVHLFGAVSSPSCANFALRKAADYNLQQFDSEAINTLKRNFYVDDSLKVIESLPASERAGTFQDLHDGLQPIERGLGVRWDVECDKFCFKIEVKSKPLTRRGLLSVVCSLYDPLGFIAPIVLPAKVIVQDQCRNRLEWDDPIPDGERNRWLSWLEDLQKLEQLSVDRCLKPRNFGKVVSVQLHHFSDALQQGYVAVSYLRFLDDKEAIHCSFVMGKARTAPLRTDSHHQDVTSPSQWRYVNSEGNPADGASRGLMVDSIISKNCWINGPDFLWEPESRWFMQPVAQMSDYDPEIKRESQALLSVTNAGTNCINQVLEYFSSWYRLKKFVAWILRCQEKLKQSSKRRKEGLDLVQDSPEDRSYDLLSVDEINKAEMEIRKFIQRESFGEELSRLDEQEEVNESNDLKSAKKRKPQIKKSSAIYRLDPMTSVGVKAPFMLVGIDCFGPFLVRSRRSLVKRYGVLFTCLYKRAINLEVSQSQETDSFINAMRRFIARRGQPEEVRSGNFVCVEKELREAIEGWNQHKIGEFLLQQNMKWTFNPPGGSHHGGVWERCIRTVRKVMSALAKSRSSTKIRRLGNLDV</sequence>
<dbReference type="PANTHER" id="PTHR47331:SF1">
    <property type="entry name" value="GAG-LIKE PROTEIN"/>
    <property type="match status" value="1"/>
</dbReference>
<reference evidence="3" key="2">
    <citation type="journal article" date="2023" name="Science">
        <title>Genomic signatures of disease resistance in endangered staghorn corals.</title>
        <authorList>
            <person name="Vollmer S.V."/>
            <person name="Selwyn J.D."/>
            <person name="Despard B.A."/>
            <person name="Roesel C.L."/>
        </authorList>
    </citation>
    <scope>NUCLEOTIDE SEQUENCE</scope>
    <source>
        <strain evidence="3">K2</strain>
    </source>
</reference>
<gene>
    <name evidence="3" type="ORF">P5673_018467</name>
</gene>
<evidence type="ECO:0000313" key="3">
    <source>
        <dbReference type="EMBL" id="KAK2558856.1"/>
    </source>
</evidence>
<keyword evidence="4" id="KW-1185">Reference proteome</keyword>
<dbReference type="SMART" id="SM01126">
    <property type="entry name" value="DDE_Tnp_IS1595"/>
    <property type="match status" value="1"/>
</dbReference>
<dbReference type="Pfam" id="PF05380">
    <property type="entry name" value="Peptidase_A17"/>
    <property type="match status" value="1"/>
</dbReference>
<name>A0AAD9V2K5_ACRCE</name>
<comment type="caution">
    <text evidence="3">The sequence shown here is derived from an EMBL/GenBank/DDBJ whole genome shotgun (WGS) entry which is preliminary data.</text>
</comment>
<proteinExistence type="predicted"/>
<evidence type="ECO:0000256" key="1">
    <source>
        <dbReference type="SAM" id="MobiDB-lite"/>
    </source>
</evidence>
<protein>
    <submittedName>
        <fullName evidence="3">Transposase-like protein</fullName>
    </submittedName>
</protein>
<dbReference type="GO" id="GO:0003676">
    <property type="term" value="F:nucleic acid binding"/>
    <property type="evidence" value="ECO:0007669"/>
    <property type="project" value="InterPro"/>
</dbReference>
<dbReference type="PANTHER" id="PTHR47331">
    <property type="entry name" value="PHD-TYPE DOMAIN-CONTAINING PROTEIN"/>
    <property type="match status" value="1"/>
</dbReference>
<evidence type="ECO:0000259" key="2">
    <source>
        <dbReference type="SMART" id="SM01126"/>
    </source>
</evidence>
<dbReference type="SUPFAM" id="SSF53098">
    <property type="entry name" value="Ribonuclease H-like"/>
    <property type="match status" value="1"/>
</dbReference>
<reference evidence="3" key="1">
    <citation type="journal article" date="2023" name="G3 (Bethesda)">
        <title>Whole genome assembly and annotation of the endangered Caribbean coral Acropora cervicornis.</title>
        <authorList>
            <person name="Selwyn J.D."/>
            <person name="Vollmer S.V."/>
        </authorList>
    </citation>
    <scope>NUCLEOTIDE SEQUENCE</scope>
    <source>
        <strain evidence="3">K2</strain>
    </source>
</reference>
<dbReference type="AlphaFoldDB" id="A0AAD9V2K5"/>
<dbReference type="EMBL" id="JARQWQ010000042">
    <property type="protein sequence ID" value="KAK2558856.1"/>
    <property type="molecule type" value="Genomic_DNA"/>
</dbReference>
<dbReference type="InterPro" id="IPR024445">
    <property type="entry name" value="Tnp_ISXO2-like"/>
</dbReference>
<dbReference type="Gene3D" id="3.30.420.10">
    <property type="entry name" value="Ribonuclease H-like superfamily/Ribonuclease H"/>
    <property type="match status" value="1"/>
</dbReference>
<dbReference type="Proteomes" id="UP001249851">
    <property type="component" value="Unassembled WGS sequence"/>
</dbReference>
<dbReference type="InterPro" id="IPR036397">
    <property type="entry name" value="RNaseH_sf"/>
</dbReference>
<dbReference type="InterPro" id="IPR008042">
    <property type="entry name" value="Retrotrans_Pao"/>
</dbReference>
<dbReference type="Pfam" id="PF12762">
    <property type="entry name" value="DDE_Tnp_IS1595"/>
    <property type="match status" value="1"/>
</dbReference>
<evidence type="ECO:0000313" key="4">
    <source>
        <dbReference type="Proteomes" id="UP001249851"/>
    </source>
</evidence>
<accession>A0AAD9V2K5</accession>